<sequence length="110" mass="12359">MQNELSSRIEKIWSMAEVALKHGYIDYGTNGHSKVVRLSGLTFKFIGDTLSRVRGPRLDIAITHHEPQDGVVFFPGAETILHFLCGDDDVLNRNHIELLAMHRTFSVKAA</sequence>
<gene>
    <name evidence="1" type="ORF">DI586_04495</name>
</gene>
<reference evidence="1 2" key="1">
    <citation type="submission" date="2017-08" db="EMBL/GenBank/DDBJ databases">
        <title>Infants hospitalized years apart are colonized by the same room-sourced microbial strains.</title>
        <authorList>
            <person name="Brooks B."/>
            <person name="Olm M.R."/>
            <person name="Firek B.A."/>
            <person name="Baker R."/>
            <person name="Thomas B.C."/>
            <person name="Morowitz M.J."/>
            <person name="Banfield J.F."/>
        </authorList>
    </citation>
    <scope>NUCLEOTIDE SEQUENCE [LARGE SCALE GENOMIC DNA]</scope>
    <source>
        <strain evidence="1">S2_006_000_R2_64</strain>
    </source>
</reference>
<dbReference type="EMBL" id="QFOT01000034">
    <property type="protein sequence ID" value="PZP56199.1"/>
    <property type="molecule type" value="Genomic_DNA"/>
</dbReference>
<protein>
    <submittedName>
        <fullName evidence="1">Uncharacterized protein</fullName>
    </submittedName>
</protein>
<evidence type="ECO:0000313" key="2">
    <source>
        <dbReference type="Proteomes" id="UP000249739"/>
    </source>
</evidence>
<organism evidence="1 2">
    <name type="scientific">Micavibrio aeruginosavorus</name>
    <dbReference type="NCBI Taxonomy" id="349221"/>
    <lineage>
        <taxon>Bacteria</taxon>
        <taxon>Pseudomonadati</taxon>
        <taxon>Bdellovibrionota</taxon>
        <taxon>Bdellovibrionia</taxon>
        <taxon>Bdellovibrionales</taxon>
        <taxon>Pseudobdellovibrionaceae</taxon>
        <taxon>Micavibrio</taxon>
    </lineage>
</organism>
<name>A0A2W5HR44_9BACT</name>
<comment type="caution">
    <text evidence="1">The sequence shown here is derived from an EMBL/GenBank/DDBJ whole genome shotgun (WGS) entry which is preliminary data.</text>
</comment>
<dbReference type="Proteomes" id="UP000249739">
    <property type="component" value="Unassembled WGS sequence"/>
</dbReference>
<accession>A0A2W5HR44</accession>
<proteinExistence type="predicted"/>
<dbReference type="AlphaFoldDB" id="A0A2W5HR44"/>
<evidence type="ECO:0000313" key="1">
    <source>
        <dbReference type="EMBL" id="PZP56199.1"/>
    </source>
</evidence>